<comment type="caution">
    <text evidence="5">The sequence shown here is derived from an EMBL/GenBank/DDBJ whole genome shotgun (WGS) entry which is preliminary data.</text>
</comment>
<evidence type="ECO:0000256" key="3">
    <source>
        <dbReference type="ARBA" id="ARBA00023014"/>
    </source>
</evidence>
<dbReference type="PROSITE" id="PS00198">
    <property type="entry name" value="4FE4S_FER_1"/>
    <property type="match status" value="1"/>
</dbReference>
<dbReference type="GO" id="GO:0046872">
    <property type="term" value="F:metal ion binding"/>
    <property type="evidence" value="ECO:0007669"/>
    <property type="project" value="UniProtKB-KW"/>
</dbReference>
<evidence type="ECO:0000256" key="1">
    <source>
        <dbReference type="ARBA" id="ARBA00022723"/>
    </source>
</evidence>
<dbReference type="RefSeq" id="WP_163682097.1">
    <property type="nucleotide sequence ID" value="NZ_JAAIYP010000043.1"/>
</dbReference>
<evidence type="ECO:0000256" key="2">
    <source>
        <dbReference type="ARBA" id="ARBA00023004"/>
    </source>
</evidence>
<dbReference type="SUPFAM" id="SSF54862">
    <property type="entry name" value="4Fe-4S ferredoxins"/>
    <property type="match status" value="1"/>
</dbReference>
<dbReference type="Pfam" id="PF12838">
    <property type="entry name" value="Fer4_7"/>
    <property type="match status" value="1"/>
</dbReference>
<reference evidence="5 6" key="1">
    <citation type="submission" date="2020-02" db="EMBL/GenBank/DDBJ databases">
        <authorList>
            <person name="Dziuba M."/>
            <person name="Kuznetsov B."/>
            <person name="Mardanov A."/>
            <person name="Ravin N."/>
            <person name="Grouzdev D."/>
        </authorList>
    </citation>
    <scope>NUCLEOTIDE SEQUENCE [LARGE SCALE GENOMIC DNA]</scope>
    <source>
        <strain evidence="5 6">SpK</strain>
    </source>
</reference>
<proteinExistence type="predicted"/>
<dbReference type="InterPro" id="IPR017896">
    <property type="entry name" value="4Fe4S_Fe-S-bd"/>
</dbReference>
<accession>A0A7C9UVN6</accession>
<dbReference type="GO" id="GO:0051536">
    <property type="term" value="F:iron-sulfur cluster binding"/>
    <property type="evidence" value="ECO:0007669"/>
    <property type="project" value="UniProtKB-KW"/>
</dbReference>
<gene>
    <name evidence="5" type="ORF">G4223_16675</name>
</gene>
<dbReference type="Proteomes" id="UP000480684">
    <property type="component" value="Unassembled WGS sequence"/>
</dbReference>
<dbReference type="EMBL" id="JAAIYP010000043">
    <property type="protein sequence ID" value="NFV81747.1"/>
    <property type="molecule type" value="Genomic_DNA"/>
</dbReference>
<organism evidence="5 6">
    <name type="scientific">Magnetospirillum aberrantis SpK</name>
    <dbReference type="NCBI Taxonomy" id="908842"/>
    <lineage>
        <taxon>Bacteria</taxon>
        <taxon>Pseudomonadati</taxon>
        <taxon>Pseudomonadota</taxon>
        <taxon>Alphaproteobacteria</taxon>
        <taxon>Rhodospirillales</taxon>
        <taxon>Rhodospirillaceae</taxon>
        <taxon>Magnetospirillum</taxon>
    </lineage>
</organism>
<feature type="domain" description="4Fe-4S ferredoxin-type" evidence="4">
    <location>
        <begin position="66"/>
        <end position="95"/>
    </location>
</feature>
<name>A0A7C9UVN6_9PROT</name>
<keyword evidence="3" id="KW-0411">Iron-sulfur</keyword>
<keyword evidence="6" id="KW-1185">Reference proteome</keyword>
<dbReference type="Gene3D" id="3.30.70.20">
    <property type="match status" value="1"/>
</dbReference>
<keyword evidence="2" id="KW-0408">Iron</keyword>
<dbReference type="PROSITE" id="PS51379">
    <property type="entry name" value="4FE4S_FER_2"/>
    <property type="match status" value="1"/>
</dbReference>
<protein>
    <submittedName>
        <fullName evidence="5">4Fe-4S dicluster domain-containing protein</fullName>
    </submittedName>
</protein>
<dbReference type="AlphaFoldDB" id="A0A7C9UVN6"/>
<dbReference type="InterPro" id="IPR017900">
    <property type="entry name" value="4Fe4S_Fe_S_CS"/>
</dbReference>
<keyword evidence="1" id="KW-0479">Metal-binding</keyword>
<evidence type="ECO:0000313" key="5">
    <source>
        <dbReference type="EMBL" id="NFV81747.1"/>
    </source>
</evidence>
<evidence type="ECO:0000313" key="6">
    <source>
        <dbReference type="Proteomes" id="UP000480684"/>
    </source>
</evidence>
<sequence>MSGNLSRRAFLSVSERVSVPVTHQGVALVAAVGGVCLAARGVACGTCADPCEPRALKLRPLLGGRALPVIDAATCTGCGDCLAVCPVGALRLVPASSSSEEQACA</sequence>
<evidence type="ECO:0000259" key="4">
    <source>
        <dbReference type="PROSITE" id="PS51379"/>
    </source>
</evidence>